<sequence>MNRPNIVLIMTDQQRADWTAAGGFPLDTMPFLDGLMDTGVRFRRGYTTSPLCVPARVSLLTGRYPSAHRVRQNSAARHVLRGADLVDVLRDAGYALHLAGKTHFYRQAADFDTFAAPYWHDRGPAGHEGFERWLEGLDHSVGHEPTPFPLERQSPYRIVSDAISAIEQTPADRPVFTWLSFPEPHNPYQVPEPYFSLFDPDDMPERLAGPEAIERKGGTYTWLRDLIEEKRPGYDAEWRRYRANYCGMLRLIDDQLRRFFAHVGERETLVFFVADHGDYTGDYGLQRKGAGMAERLMRIPFAVTGPGVRATVNGADFVSLADLLPTICDAIGAEIPAGVQGRSLWPMLTGEPYPAEEFATGYGERGFGGLSYGAGERPPLHFPYEGRTFDELNTVTQSGTTVMLRRAEWKLLLDERGTGELYDLATDPAELDNRYDDPALAGVRAALTTDLARWMIRVRDDLPQGAYTLKRAPHNWHHTPD</sequence>
<dbReference type="Gene3D" id="3.40.720.10">
    <property type="entry name" value="Alkaline Phosphatase, subunit A"/>
    <property type="match status" value="1"/>
</dbReference>
<feature type="domain" description="Sulfatase N-terminal" evidence="3">
    <location>
        <begin position="4"/>
        <end position="332"/>
    </location>
</feature>
<evidence type="ECO:0000256" key="1">
    <source>
        <dbReference type="ARBA" id="ARBA00008779"/>
    </source>
</evidence>
<dbReference type="GO" id="GO:0004065">
    <property type="term" value="F:arylsulfatase activity"/>
    <property type="evidence" value="ECO:0007669"/>
    <property type="project" value="TreeGrafter"/>
</dbReference>
<keyword evidence="5" id="KW-1185">Reference proteome</keyword>
<dbReference type="PANTHER" id="PTHR42693:SF53">
    <property type="entry name" value="ENDO-4-O-SULFATASE"/>
    <property type="match status" value="1"/>
</dbReference>
<comment type="similarity">
    <text evidence="1">Belongs to the sulfatase family.</text>
</comment>
<evidence type="ECO:0000313" key="4">
    <source>
        <dbReference type="EMBL" id="SEH00707.1"/>
    </source>
</evidence>
<keyword evidence="2" id="KW-0378">Hydrolase</keyword>
<gene>
    <name evidence="4" type="ORF">SAMN05444920_117138</name>
</gene>
<organism evidence="4 5">
    <name type="scientific">Nonomuraea solani</name>
    <dbReference type="NCBI Taxonomy" id="1144553"/>
    <lineage>
        <taxon>Bacteria</taxon>
        <taxon>Bacillati</taxon>
        <taxon>Actinomycetota</taxon>
        <taxon>Actinomycetes</taxon>
        <taxon>Streptosporangiales</taxon>
        <taxon>Streptosporangiaceae</taxon>
        <taxon>Nonomuraea</taxon>
    </lineage>
</organism>
<dbReference type="InterPro" id="IPR050738">
    <property type="entry name" value="Sulfatase"/>
</dbReference>
<evidence type="ECO:0000259" key="3">
    <source>
        <dbReference type="Pfam" id="PF00884"/>
    </source>
</evidence>
<dbReference type="InterPro" id="IPR017850">
    <property type="entry name" value="Alkaline_phosphatase_core_sf"/>
</dbReference>
<dbReference type="InterPro" id="IPR000917">
    <property type="entry name" value="Sulfatase_N"/>
</dbReference>
<proteinExistence type="inferred from homology"/>
<dbReference type="Pfam" id="PF00884">
    <property type="entry name" value="Sulfatase"/>
    <property type="match status" value="1"/>
</dbReference>
<accession>A0A1H6ES58</accession>
<evidence type="ECO:0000256" key="2">
    <source>
        <dbReference type="ARBA" id="ARBA00022801"/>
    </source>
</evidence>
<dbReference type="PANTHER" id="PTHR42693">
    <property type="entry name" value="ARYLSULFATASE FAMILY MEMBER"/>
    <property type="match status" value="1"/>
</dbReference>
<dbReference type="Proteomes" id="UP000236732">
    <property type="component" value="Unassembled WGS sequence"/>
</dbReference>
<dbReference type="AlphaFoldDB" id="A0A1H6ES58"/>
<evidence type="ECO:0000313" key="5">
    <source>
        <dbReference type="Proteomes" id="UP000236732"/>
    </source>
</evidence>
<dbReference type="SUPFAM" id="SSF53649">
    <property type="entry name" value="Alkaline phosphatase-like"/>
    <property type="match status" value="1"/>
</dbReference>
<reference evidence="4 5" key="1">
    <citation type="submission" date="2016-10" db="EMBL/GenBank/DDBJ databases">
        <authorList>
            <person name="de Groot N.N."/>
        </authorList>
    </citation>
    <scope>NUCLEOTIDE SEQUENCE [LARGE SCALE GENOMIC DNA]</scope>
    <source>
        <strain evidence="4 5">CGMCC 4.7037</strain>
    </source>
</reference>
<dbReference type="EMBL" id="FNVT01000017">
    <property type="protein sequence ID" value="SEH00707.1"/>
    <property type="molecule type" value="Genomic_DNA"/>
</dbReference>
<protein>
    <submittedName>
        <fullName evidence="4">Arylsulfatase A</fullName>
    </submittedName>
</protein>
<name>A0A1H6ES58_9ACTN</name>